<proteinExistence type="predicted"/>
<organism evidence="2 3">
    <name type="scientific">Alternaria tenuissima</name>
    <dbReference type="NCBI Taxonomy" id="119927"/>
    <lineage>
        <taxon>Eukaryota</taxon>
        <taxon>Fungi</taxon>
        <taxon>Dikarya</taxon>
        <taxon>Ascomycota</taxon>
        <taxon>Pezizomycotina</taxon>
        <taxon>Dothideomycetes</taxon>
        <taxon>Pleosporomycetidae</taxon>
        <taxon>Pleosporales</taxon>
        <taxon>Pleosporineae</taxon>
        <taxon>Pleosporaceae</taxon>
        <taxon>Alternaria</taxon>
        <taxon>Alternaria sect. Alternaria</taxon>
        <taxon>Alternaria alternata complex</taxon>
    </lineage>
</organism>
<evidence type="ECO:0000256" key="1">
    <source>
        <dbReference type="SAM" id="SignalP"/>
    </source>
</evidence>
<feature type="signal peptide" evidence="1">
    <location>
        <begin position="1"/>
        <end position="17"/>
    </location>
</feature>
<feature type="chain" id="PRO_5020981026" evidence="1">
    <location>
        <begin position="18"/>
        <end position="364"/>
    </location>
</feature>
<protein>
    <submittedName>
        <fullName evidence="2">Uncharacterized protein</fullName>
    </submittedName>
</protein>
<evidence type="ECO:0000313" key="2">
    <source>
        <dbReference type="EMBL" id="RYN61991.1"/>
    </source>
</evidence>
<dbReference type="InterPro" id="IPR015943">
    <property type="entry name" value="WD40/YVTN_repeat-like_dom_sf"/>
</dbReference>
<reference evidence="3" key="1">
    <citation type="journal article" date="2019" name="bioRxiv">
        <title>Genomics, evolutionary history and diagnostics of the Alternaria alternata species group including apple and Asian pear pathotypes.</title>
        <authorList>
            <person name="Armitage A.D."/>
            <person name="Cockerton H.M."/>
            <person name="Sreenivasaprasad S."/>
            <person name="Woodhall J.W."/>
            <person name="Lane C.R."/>
            <person name="Harrison R.J."/>
            <person name="Clarkson J.P."/>
        </authorList>
    </citation>
    <scope>NUCLEOTIDE SEQUENCE [LARGE SCALE GENOMIC DNA]</scope>
    <source>
        <strain evidence="3">FERA 1082</strain>
    </source>
</reference>
<sequence>MFAFLAIVLFAPTHLHALLHHLAVGTTNGQALYSLELDDESRMVYAIQARDASGPSPSLALDVRNTTSFESLKLSSSTQNTAIWGTASTGTCSIVFGLTPDGYETLRSQEIAGDVHSIAWSPSGRNLHALDSHSSQQLSTSISNFRISEDPTLQDVVGVDVLGNITNASQIFAHPTETLMYLVTKDTNELVVLSLAGDTLVNNSTTVLRYRLLPSSLDSTEFHTTSLAISASKNTLWTLSQSSRQAVITCFTLNITTGEVTNVAARASWQGVGEGQLTAAPFAGGDMVAIANSPTGYITILGLDRSVLDVAYSSQNHAIHDYLHPMIAEKSRRKGLHMAAPKVKSYGRALIDDYVNLGQSVWID</sequence>
<keyword evidence="1" id="KW-0732">Signal</keyword>
<name>A0A4Q4MXG1_9PLEO</name>
<dbReference type="AlphaFoldDB" id="A0A4Q4MXG1"/>
<dbReference type="Gene3D" id="2.130.10.10">
    <property type="entry name" value="YVTN repeat-like/Quinoprotein amine dehydrogenase"/>
    <property type="match status" value="1"/>
</dbReference>
<evidence type="ECO:0000313" key="3">
    <source>
        <dbReference type="Proteomes" id="UP000292402"/>
    </source>
</evidence>
<dbReference type="EMBL" id="PDXA01000001">
    <property type="protein sequence ID" value="RYN61991.1"/>
    <property type="molecule type" value="Genomic_DNA"/>
</dbReference>
<comment type="caution">
    <text evidence="2">The sequence shown here is derived from an EMBL/GenBank/DDBJ whole genome shotgun (WGS) entry which is preliminary data.</text>
</comment>
<dbReference type="SUPFAM" id="SSF75011">
    <property type="entry name" value="3-carboxy-cis,cis-mucoante lactonizing enzyme"/>
    <property type="match status" value="1"/>
</dbReference>
<accession>A0A4Q4MXG1</accession>
<dbReference type="Proteomes" id="UP000292402">
    <property type="component" value="Unassembled WGS sequence"/>
</dbReference>
<gene>
    <name evidence="2" type="ORF">AA0114_g58</name>
</gene>